<name>A0A1J1IV02_9DIPT</name>
<dbReference type="AlphaFoldDB" id="A0A1J1IV02"/>
<dbReference type="EMBL" id="CVRI01000061">
    <property type="protein sequence ID" value="CRL04015.1"/>
    <property type="molecule type" value="Genomic_DNA"/>
</dbReference>
<evidence type="ECO:0000256" key="1">
    <source>
        <dbReference type="SAM" id="SignalP"/>
    </source>
</evidence>
<evidence type="ECO:0000313" key="2">
    <source>
        <dbReference type="EMBL" id="CRL04015.1"/>
    </source>
</evidence>
<keyword evidence="1" id="KW-0732">Signal</keyword>
<feature type="signal peptide" evidence="1">
    <location>
        <begin position="1"/>
        <end position="22"/>
    </location>
</feature>
<dbReference type="Proteomes" id="UP000183832">
    <property type="component" value="Unassembled WGS sequence"/>
</dbReference>
<proteinExistence type="predicted"/>
<gene>
    <name evidence="2" type="ORF">CLUMA_CG017133</name>
</gene>
<accession>A0A1J1IV02</accession>
<sequence>MRNLILLVVFVIFTIWIRNVKAGGESFPWSPSSSETAVNCILNPSNGKATRMAVADCEYPCPEGKVQEVFPGFGCCCKEPESTPSSSSP</sequence>
<evidence type="ECO:0000313" key="3">
    <source>
        <dbReference type="Proteomes" id="UP000183832"/>
    </source>
</evidence>
<feature type="chain" id="PRO_5012995279" evidence="1">
    <location>
        <begin position="23"/>
        <end position="89"/>
    </location>
</feature>
<protein>
    <submittedName>
        <fullName evidence="2">CLUMA_CG017133, isoform A</fullName>
    </submittedName>
</protein>
<organism evidence="2 3">
    <name type="scientific">Clunio marinus</name>
    <dbReference type="NCBI Taxonomy" id="568069"/>
    <lineage>
        <taxon>Eukaryota</taxon>
        <taxon>Metazoa</taxon>
        <taxon>Ecdysozoa</taxon>
        <taxon>Arthropoda</taxon>
        <taxon>Hexapoda</taxon>
        <taxon>Insecta</taxon>
        <taxon>Pterygota</taxon>
        <taxon>Neoptera</taxon>
        <taxon>Endopterygota</taxon>
        <taxon>Diptera</taxon>
        <taxon>Nematocera</taxon>
        <taxon>Chironomoidea</taxon>
        <taxon>Chironomidae</taxon>
        <taxon>Clunio</taxon>
    </lineage>
</organism>
<reference evidence="2 3" key="1">
    <citation type="submission" date="2015-04" db="EMBL/GenBank/DDBJ databases">
        <authorList>
            <person name="Syromyatnikov M.Y."/>
            <person name="Popov V.N."/>
        </authorList>
    </citation>
    <scope>NUCLEOTIDE SEQUENCE [LARGE SCALE GENOMIC DNA]</scope>
</reference>
<keyword evidence="3" id="KW-1185">Reference proteome</keyword>